<dbReference type="GO" id="GO:0002115">
    <property type="term" value="P:store-operated calcium entry"/>
    <property type="evidence" value="ECO:0007669"/>
    <property type="project" value="TreeGrafter"/>
</dbReference>
<dbReference type="Gene3D" id="1.10.150.50">
    <property type="entry name" value="Transcription Factor, Ets-1"/>
    <property type="match status" value="1"/>
</dbReference>
<evidence type="ECO:0000256" key="7">
    <source>
        <dbReference type="ARBA" id="ARBA00022837"/>
    </source>
</evidence>
<evidence type="ECO:0000256" key="8">
    <source>
        <dbReference type="ARBA" id="ARBA00022989"/>
    </source>
</evidence>
<protein>
    <submittedName>
        <fullName evidence="16">Stromal interaction molecule 1</fullName>
    </submittedName>
</protein>
<dbReference type="Pfam" id="PF25578">
    <property type="entry name" value="EF-hand_STIM1"/>
    <property type="match status" value="1"/>
</dbReference>
<reference evidence="17" key="1">
    <citation type="journal article" date="2017" name="bioRxiv">
        <title>Comparative analysis of the genomes of Stylophora pistillata and Acropora digitifera provides evidence for extensive differences between species of corals.</title>
        <authorList>
            <person name="Voolstra C.R."/>
            <person name="Li Y."/>
            <person name="Liew Y.J."/>
            <person name="Baumgarten S."/>
            <person name="Zoccola D."/>
            <person name="Flot J.-F."/>
            <person name="Tambutte S."/>
            <person name="Allemand D."/>
            <person name="Aranda M."/>
        </authorList>
    </citation>
    <scope>NUCLEOTIDE SEQUENCE [LARGE SCALE GENOMIC DNA]</scope>
</reference>
<feature type="coiled-coil region" evidence="12">
    <location>
        <begin position="210"/>
        <end position="310"/>
    </location>
</feature>
<feature type="domain" description="SAM" evidence="15">
    <location>
        <begin position="108"/>
        <end position="166"/>
    </location>
</feature>
<evidence type="ECO:0000256" key="9">
    <source>
        <dbReference type="ARBA" id="ARBA00023054"/>
    </source>
</evidence>
<dbReference type="InterPro" id="IPR032393">
    <property type="entry name" value="SOAR_STIM1/2"/>
</dbReference>
<dbReference type="SUPFAM" id="SSF47769">
    <property type="entry name" value="SAM/Pointed domain"/>
    <property type="match status" value="1"/>
</dbReference>
<feature type="chain" id="PRO_5012270521" evidence="14">
    <location>
        <begin position="26"/>
        <end position="664"/>
    </location>
</feature>
<dbReference type="STRING" id="50429.A0A2B4RZQ0"/>
<feature type="region of interest" description="Disordered" evidence="13">
    <location>
        <begin position="455"/>
        <end position="480"/>
    </location>
</feature>
<dbReference type="Pfam" id="PF07647">
    <property type="entry name" value="SAM_2"/>
    <property type="match status" value="1"/>
</dbReference>
<evidence type="ECO:0000256" key="2">
    <source>
        <dbReference type="ARBA" id="ARBA00022448"/>
    </source>
</evidence>
<keyword evidence="2" id="KW-0813">Transport</keyword>
<organism evidence="16 17">
    <name type="scientific">Stylophora pistillata</name>
    <name type="common">Smooth cauliflower coral</name>
    <dbReference type="NCBI Taxonomy" id="50429"/>
    <lineage>
        <taxon>Eukaryota</taxon>
        <taxon>Metazoa</taxon>
        <taxon>Cnidaria</taxon>
        <taxon>Anthozoa</taxon>
        <taxon>Hexacorallia</taxon>
        <taxon>Scleractinia</taxon>
        <taxon>Astrocoeniina</taxon>
        <taxon>Pocilloporidae</taxon>
        <taxon>Stylophora</taxon>
    </lineage>
</organism>
<dbReference type="FunFam" id="1.10.287.3550:FF:000002">
    <property type="entry name" value="Stromal interaction molecule homolog"/>
    <property type="match status" value="1"/>
</dbReference>
<dbReference type="GO" id="GO:0005783">
    <property type="term" value="C:endoplasmic reticulum"/>
    <property type="evidence" value="ECO:0007669"/>
    <property type="project" value="TreeGrafter"/>
</dbReference>
<accession>A0A2B4RZQ0</accession>
<dbReference type="OrthoDB" id="9986177at2759"/>
<dbReference type="GO" id="GO:0006874">
    <property type="term" value="P:intracellular calcium ion homeostasis"/>
    <property type="evidence" value="ECO:0007669"/>
    <property type="project" value="TreeGrafter"/>
</dbReference>
<dbReference type="FunFam" id="1.10.238.180:FF:000001">
    <property type="entry name" value="Stromal interaction molecule 1"/>
    <property type="match status" value="1"/>
</dbReference>
<feature type="compositionally biased region" description="Polar residues" evidence="13">
    <location>
        <begin position="507"/>
        <end position="519"/>
    </location>
</feature>
<dbReference type="GO" id="GO:0051049">
    <property type="term" value="P:regulation of transport"/>
    <property type="evidence" value="ECO:0007669"/>
    <property type="project" value="UniProtKB-ARBA"/>
</dbReference>
<dbReference type="EMBL" id="LSMT01000244">
    <property type="protein sequence ID" value="PFX22279.1"/>
    <property type="molecule type" value="Genomic_DNA"/>
</dbReference>
<dbReference type="CDD" id="cd11722">
    <property type="entry name" value="SOAR"/>
    <property type="match status" value="1"/>
</dbReference>
<dbReference type="Gene3D" id="1.20.5.340">
    <property type="match status" value="1"/>
</dbReference>
<comment type="caution">
    <text evidence="16">The sequence shown here is derived from an EMBL/GenBank/DDBJ whole genome shotgun (WGS) entry which is preliminary data.</text>
</comment>
<proteinExistence type="predicted"/>
<evidence type="ECO:0000256" key="6">
    <source>
        <dbReference type="ARBA" id="ARBA00022729"/>
    </source>
</evidence>
<evidence type="ECO:0000313" key="16">
    <source>
        <dbReference type="EMBL" id="PFX22279.1"/>
    </source>
</evidence>
<keyword evidence="17" id="KW-1185">Reference proteome</keyword>
<dbReference type="SUPFAM" id="SSF47473">
    <property type="entry name" value="EF-hand"/>
    <property type="match status" value="1"/>
</dbReference>
<gene>
    <name evidence="16" type="primary">STIM1</name>
    <name evidence="16" type="ORF">AWC38_SpisGene13191</name>
</gene>
<dbReference type="InterPro" id="IPR001660">
    <property type="entry name" value="SAM"/>
</dbReference>
<keyword evidence="4" id="KW-0812">Transmembrane</keyword>
<feature type="compositionally biased region" description="Polar residues" evidence="13">
    <location>
        <begin position="641"/>
        <end position="656"/>
    </location>
</feature>
<keyword evidence="11" id="KW-0472">Membrane</keyword>
<dbReference type="PANTHER" id="PTHR15136">
    <property type="entry name" value="STROMAL INTERACTION MOLECULE HOMOLOG"/>
    <property type="match status" value="1"/>
</dbReference>
<evidence type="ECO:0000256" key="14">
    <source>
        <dbReference type="SAM" id="SignalP"/>
    </source>
</evidence>
<evidence type="ECO:0000259" key="15">
    <source>
        <dbReference type="PROSITE" id="PS50105"/>
    </source>
</evidence>
<comment type="subcellular location">
    <subcellularLocation>
        <location evidence="1">Membrane</location>
        <topology evidence="1">Single-pass type I membrane protein</topology>
    </subcellularLocation>
</comment>
<name>A0A2B4RZQ0_STYPI</name>
<dbReference type="Gene3D" id="1.10.287.3550">
    <property type="match status" value="1"/>
</dbReference>
<keyword evidence="8" id="KW-1133">Transmembrane helix</keyword>
<dbReference type="AlphaFoldDB" id="A0A2B4RZQ0"/>
<keyword evidence="5" id="KW-0479">Metal-binding</keyword>
<feature type="compositionally biased region" description="Basic residues" evidence="13">
    <location>
        <begin position="625"/>
        <end position="640"/>
    </location>
</feature>
<evidence type="ECO:0000313" key="17">
    <source>
        <dbReference type="Proteomes" id="UP000225706"/>
    </source>
</evidence>
<dbReference type="InterPro" id="IPR011992">
    <property type="entry name" value="EF-hand-dom_pair"/>
</dbReference>
<evidence type="ECO:0000256" key="12">
    <source>
        <dbReference type="SAM" id="Coils"/>
    </source>
</evidence>
<dbReference type="Proteomes" id="UP000225706">
    <property type="component" value="Unassembled WGS sequence"/>
</dbReference>
<keyword evidence="3" id="KW-0109">Calcium transport</keyword>
<dbReference type="SMART" id="SM00454">
    <property type="entry name" value="SAM"/>
    <property type="match status" value="1"/>
</dbReference>
<keyword evidence="7" id="KW-0106">Calcium</keyword>
<dbReference type="Pfam" id="PF16533">
    <property type="entry name" value="SOAR"/>
    <property type="match status" value="1"/>
</dbReference>
<dbReference type="Gene3D" id="1.10.238.180">
    <property type="match status" value="1"/>
</dbReference>
<dbReference type="InterPro" id="IPR057835">
    <property type="entry name" value="EF-hand_STIM1/2"/>
</dbReference>
<feature type="compositionally biased region" description="Low complexity" evidence="13">
    <location>
        <begin position="458"/>
        <end position="470"/>
    </location>
</feature>
<sequence>MAISCFVKFILFSLTTIGYFQKGCGQWSSGLQHLTENEKLNLEAITKIHVHLDDDRNGKVDLSESNEFMRDELQVTDEERHSHFHGNDDLISVDEFWQSWVQSAVHNWTNEEVTEWLKNSVHLPQYADVFVSAAINGSDVPRLAIEENGLLQNELGIKDPKHRKKIGLRAMDVVLFGPPFVLGHNLLKDVVVAFSVLVATVGCWIAVSQKRKAKEQMERMIKDMKILQQAEDGLQELQTRLAKAEEDHHLAIAEKLDLEARLNEELEMSKNEAQLMAETRTGTEEQMQKLKLAEEELAQVRRALRKAEKELEYQSWKAPAVLKQWLQMTFDKETKHFQQKRTVALKQMKEAKEACERIKKKRNSLMGSLRLAHDLSIDEVDQKILGARSALAEVTNELEERQHRWSQIESLCGFQIMSQTSFGIGKGSGSQTNSGSAIAEALVNVANVAGVSSGRKISSSASPWKSPSVPETADSKEDLPPTYSAATAYGSVHDVQKEPCNDIANLTGQENDSGGSTKGVTRHAEKDVVQMREKTSSDISKRHPSLHLGAQAMTIGVTKSEVSAKSLEQLSASCGKLEQDEQISNGLPDSPTGKSKKRLSWFGKRQDSTTESESSAAENDDEKRRKVRWLWRSAVRKSKSQRNPTIKSNNSATMATSLEKLKSG</sequence>
<dbReference type="PROSITE" id="PS50105">
    <property type="entry name" value="SAM_DOMAIN"/>
    <property type="match status" value="1"/>
</dbReference>
<feature type="signal peptide" evidence="14">
    <location>
        <begin position="1"/>
        <end position="25"/>
    </location>
</feature>
<evidence type="ECO:0000256" key="11">
    <source>
        <dbReference type="ARBA" id="ARBA00023136"/>
    </source>
</evidence>
<keyword evidence="10" id="KW-0406">Ion transport</keyword>
<feature type="coiled-coil region" evidence="12">
    <location>
        <begin position="341"/>
        <end position="368"/>
    </location>
</feature>
<keyword evidence="6 14" id="KW-0732">Signal</keyword>
<evidence type="ECO:0000256" key="1">
    <source>
        <dbReference type="ARBA" id="ARBA00004479"/>
    </source>
</evidence>
<evidence type="ECO:0000256" key="5">
    <source>
        <dbReference type="ARBA" id="ARBA00022723"/>
    </source>
</evidence>
<evidence type="ECO:0000256" key="10">
    <source>
        <dbReference type="ARBA" id="ARBA00023065"/>
    </source>
</evidence>
<evidence type="ECO:0000256" key="3">
    <source>
        <dbReference type="ARBA" id="ARBA00022568"/>
    </source>
</evidence>
<evidence type="ECO:0000256" key="13">
    <source>
        <dbReference type="SAM" id="MobiDB-lite"/>
    </source>
</evidence>
<feature type="region of interest" description="Disordered" evidence="13">
    <location>
        <begin position="507"/>
        <end position="526"/>
    </location>
</feature>
<dbReference type="GO" id="GO:0005509">
    <property type="term" value="F:calcium ion binding"/>
    <property type="evidence" value="ECO:0007669"/>
    <property type="project" value="TreeGrafter"/>
</dbReference>
<dbReference type="PANTHER" id="PTHR15136:SF5">
    <property type="entry name" value="STROMAL INTERACTION MOLECULE HOMOLOG"/>
    <property type="match status" value="1"/>
</dbReference>
<evidence type="ECO:0000256" key="4">
    <source>
        <dbReference type="ARBA" id="ARBA00022692"/>
    </source>
</evidence>
<dbReference type="InterPro" id="IPR037608">
    <property type="entry name" value="STIM1/2"/>
</dbReference>
<dbReference type="GO" id="GO:0005886">
    <property type="term" value="C:plasma membrane"/>
    <property type="evidence" value="ECO:0007669"/>
    <property type="project" value="TreeGrafter"/>
</dbReference>
<feature type="region of interest" description="Disordered" evidence="13">
    <location>
        <begin position="576"/>
        <end position="664"/>
    </location>
</feature>
<dbReference type="GO" id="GO:0005246">
    <property type="term" value="F:calcium channel regulator activity"/>
    <property type="evidence" value="ECO:0007669"/>
    <property type="project" value="InterPro"/>
</dbReference>
<keyword evidence="9 12" id="KW-0175">Coiled coil</keyword>
<dbReference type="InterPro" id="IPR013761">
    <property type="entry name" value="SAM/pointed_sf"/>
</dbReference>